<accession>A0ABR2L8G5</accession>
<name>A0ABR2L8G5_9EUKA</name>
<dbReference type="InterPro" id="IPR016024">
    <property type="entry name" value="ARM-type_fold"/>
</dbReference>
<sequence length="310" mass="35636">MQEDFLLRNGNRFCSEDSCITNDNNEANNEEIAFSKNESLDNRLKEIKLNDESMIENAKNFAFGVIMDENSNNEITNQALLLLYDVVCCLRRNTNVFYDDDIVVSIIDLLYHSNTEIIINTLKLIFALSQGSRKPMNLFIKNDLLSSLLELFNLQLNKEEYESVLYNVIMIASNIAFLSSKKVHYLIQLGYSNLIIKAINEGNFKMRIAASFFISNIMAKGIIYDIQNSINTSMINHLFELLDEEFDLRLFHCILDGILICLQNQISIENVPLQNILKNDHYYNVLCTLSTNEDEYTAETSQAIISLIEE</sequence>
<evidence type="ECO:0008006" key="3">
    <source>
        <dbReference type="Google" id="ProtNLM"/>
    </source>
</evidence>
<dbReference type="InterPro" id="IPR011989">
    <property type="entry name" value="ARM-like"/>
</dbReference>
<protein>
    <recommendedName>
        <fullName evidence="3">Armadillo repeat-containing domain-containing protein</fullName>
    </recommendedName>
</protein>
<dbReference type="EMBL" id="JAPFFF010000001">
    <property type="protein sequence ID" value="KAK8899623.1"/>
    <property type="molecule type" value="Genomic_DNA"/>
</dbReference>
<comment type="caution">
    <text evidence="1">The sequence shown here is derived from an EMBL/GenBank/DDBJ whole genome shotgun (WGS) entry which is preliminary data.</text>
</comment>
<dbReference type="Proteomes" id="UP001470230">
    <property type="component" value="Unassembled WGS sequence"/>
</dbReference>
<organism evidence="1 2">
    <name type="scientific">Tritrichomonas musculus</name>
    <dbReference type="NCBI Taxonomy" id="1915356"/>
    <lineage>
        <taxon>Eukaryota</taxon>
        <taxon>Metamonada</taxon>
        <taxon>Parabasalia</taxon>
        <taxon>Tritrichomonadida</taxon>
        <taxon>Tritrichomonadidae</taxon>
        <taxon>Tritrichomonas</taxon>
    </lineage>
</organism>
<evidence type="ECO:0000313" key="2">
    <source>
        <dbReference type="Proteomes" id="UP001470230"/>
    </source>
</evidence>
<keyword evidence="2" id="KW-1185">Reference proteome</keyword>
<proteinExistence type="predicted"/>
<dbReference type="Gene3D" id="1.25.10.10">
    <property type="entry name" value="Leucine-rich Repeat Variant"/>
    <property type="match status" value="1"/>
</dbReference>
<evidence type="ECO:0000313" key="1">
    <source>
        <dbReference type="EMBL" id="KAK8899623.1"/>
    </source>
</evidence>
<reference evidence="1 2" key="1">
    <citation type="submission" date="2024-04" db="EMBL/GenBank/DDBJ databases">
        <title>Tritrichomonas musculus Genome.</title>
        <authorList>
            <person name="Alves-Ferreira E."/>
            <person name="Grigg M."/>
            <person name="Lorenzi H."/>
            <person name="Galac M."/>
        </authorList>
    </citation>
    <scope>NUCLEOTIDE SEQUENCE [LARGE SCALE GENOMIC DNA]</scope>
    <source>
        <strain evidence="1 2">EAF2021</strain>
    </source>
</reference>
<dbReference type="SUPFAM" id="SSF48371">
    <property type="entry name" value="ARM repeat"/>
    <property type="match status" value="1"/>
</dbReference>
<gene>
    <name evidence="1" type="ORF">M9Y10_001939</name>
</gene>